<gene>
    <name evidence="1" type="ORF">Xedl_01727</name>
</gene>
<keyword evidence="2" id="KW-1185">Reference proteome</keyword>
<reference evidence="1 2" key="1">
    <citation type="submission" date="2016-09" db="EMBL/GenBank/DDBJ databases">
        <title>Xenorhabdus thuongxuanensis sp. nov. and Xenorhabdus eapokensis sp. nov., isolated from Steinernema species.</title>
        <authorList>
            <person name="Kaempfer P."/>
            <person name="Tobias N.J."/>
            <person name="Phan Ke L."/>
            <person name="Bode H.B."/>
            <person name="Glaeser S.P."/>
        </authorList>
    </citation>
    <scope>NUCLEOTIDE SEQUENCE [LARGE SCALE GENOMIC DNA]</scope>
    <source>
        <strain evidence="1 2">DL20</strain>
    </source>
</reference>
<evidence type="ECO:0000313" key="2">
    <source>
        <dbReference type="Proteomes" id="UP000186268"/>
    </source>
</evidence>
<name>A0A1Q5TT84_9GAMM</name>
<dbReference type="STRING" id="1873482.Xedl_01727"/>
<proteinExistence type="predicted"/>
<dbReference type="OrthoDB" id="7107765at2"/>
<protein>
    <submittedName>
        <fullName evidence="1">Uncharacterized protein</fullName>
    </submittedName>
</protein>
<accession>A0A1Q5TT84</accession>
<dbReference type="Proteomes" id="UP000186268">
    <property type="component" value="Unassembled WGS sequence"/>
</dbReference>
<dbReference type="AlphaFoldDB" id="A0A1Q5TT84"/>
<comment type="caution">
    <text evidence="1">The sequence shown here is derived from an EMBL/GenBank/DDBJ whole genome shotgun (WGS) entry which is preliminary data.</text>
</comment>
<dbReference type="RefSeq" id="WP_074023399.1">
    <property type="nucleotide sequence ID" value="NZ_CAWNAG010000202.1"/>
</dbReference>
<sequence>MFQVTEFEKVLRTDNPHYERIRHSELHDVVNLVSRGNTFRVEQLVSVMSKVSPERWKKYSKTRSYLIRECPRLLELLAPKIIGFHTLNMRKGAGGHITHDLIWTSSTGVLEDLRHKNVRVREKVYWQAPDDSVQPYVIEDYRRQGKHYGVGNAVETQGWVGRSSDSHDAVRLFSPDVLKLRDSDEVAFVMNQTYQQTNGASQNWTDIPLCSYRILRRAKCIGEKIQFTIKKENIILPNDRLSNMVEISK</sequence>
<organism evidence="1 2">
    <name type="scientific">Xenorhabdus eapokensis</name>
    <dbReference type="NCBI Taxonomy" id="1873482"/>
    <lineage>
        <taxon>Bacteria</taxon>
        <taxon>Pseudomonadati</taxon>
        <taxon>Pseudomonadota</taxon>
        <taxon>Gammaproteobacteria</taxon>
        <taxon>Enterobacterales</taxon>
        <taxon>Morganellaceae</taxon>
        <taxon>Xenorhabdus</taxon>
    </lineage>
</organism>
<evidence type="ECO:0000313" key="1">
    <source>
        <dbReference type="EMBL" id="OKP03446.1"/>
    </source>
</evidence>
<dbReference type="EMBL" id="MKGQ01000009">
    <property type="protein sequence ID" value="OKP03446.1"/>
    <property type="molecule type" value="Genomic_DNA"/>
</dbReference>